<dbReference type="CDD" id="cd02440">
    <property type="entry name" value="AdoMet_MTases"/>
    <property type="match status" value="1"/>
</dbReference>
<dbReference type="Proteomes" id="UP000355283">
    <property type="component" value="Unassembled WGS sequence"/>
</dbReference>
<dbReference type="AlphaFoldDB" id="A0A4D9DEA0"/>
<name>A0A4D9DEA0_9STRA</name>
<dbReference type="EMBL" id="SDOX01000006">
    <property type="protein sequence ID" value="TFJ87028.1"/>
    <property type="molecule type" value="Genomic_DNA"/>
</dbReference>
<dbReference type="Pfam" id="PF08241">
    <property type="entry name" value="Methyltransf_11"/>
    <property type="match status" value="1"/>
</dbReference>
<dbReference type="GO" id="GO:0008757">
    <property type="term" value="F:S-adenosylmethionine-dependent methyltransferase activity"/>
    <property type="evidence" value="ECO:0007669"/>
    <property type="project" value="InterPro"/>
</dbReference>
<dbReference type="Gene3D" id="3.40.50.150">
    <property type="entry name" value="Vaccinia Virus protein VP39"/>
    <property type="match status" value="1"/>
</dbReference>
<organism evidence="2 3">
    <name type="scientific">Nannochloropsis salina CCMP1776</name>
    <dbReference type="NCBI Taxonomy" id="1027361"/>
    <lineage>
        <taxon>Eukaryota</taxon>
        <taxon>Sar</taxon>
        <taxon>Stramenopiles</taxon>
        <taxon>Ochrophyta</taxon>
        <taxon>Eustigmatophyceae</taxon>
        <taxon>Eustigmatales</taxon>
        <taxon>Monodopsidaceae</taxon>
        <taxon>Microchloropsis</taxon>
        <taxon>Microchloropsis salina</taxon>
    </lineage>
</organism>
<reference evidence="2 3" key="1">
    <citation type="submission" date="2019-01" db="EMBL/GenBank/DDBJ databases">
        <title>Nuclear Genome Assembly of the Microalgal Biofuel strain Nannochloropsis salina CCMP1776.</title>
        <authorList>
            <person name="Hovde B."/>
        </authorList>
    </citation>
    <scope>NUCLEOTIDE SEQUENCE [LARGE SCALE GENOMIC DNA]</scope>
    <source>
        <strain evidence="2 3">CCMP1776</strain>
    </source>
</reference>
<comment type="caution">
    <text evidence="2">The sequence shown here is derived from an EMBL/GenBank/DDBJ whole genome shotgun (WGS) entry which is preliminary data.</text>
</comment>
<sequence length="225" mass="25100">MNVKIADVLKDPKWPEEPFFRPTDWQRQDESSDTSFYSSPRFVTHIDDPAIKALTVTFPPNAEVLDICSSWISHYPEGAKRKRTVGMGMNKAELAKNKQLDEYVVKDLNVDPTLPFCDESFDVVTCVVSVDYLIRPLEVFAEIARVLKPGGTCIMSMSNRCFPTKAVSIWLETGDAGHVFIVGAYFRYGSPLFEPPTAVDISPNPGRSDPMFIVQAAKKKEATSG</sequence>
<gene>
    <name evidence="2" type="ORF">NSK_001362</name>
</gene>
<dbReference type="SUPFAM" id="SSF53335">
    <property type="entry name" value="S-adenosyl-L-methionine-dependent methyltransferases"/>
    <property type="match status" value="1"/>
</dbReference>
<proteinExistence type="predicted"/>
<dbReference type="PANTHER" id="PTHR43036">
    <property type="entry name" value="OSJNBB0011N17.9 PROTEIN"/>
    <property type="match status" value="1"/>
</dbReference>
<dbReference type="PANTHER" id="PTHR43036:SF1">
    <property type="entry name" value="S-ADENOSYL-L-METHIONINE-DEPENDENT METHYLTRANSFERASES SUPERFAMILY PROTEIN"/>
    <property type="match status" value="1"/>
</dbReference>
<feature type="domain" description="Methyltransferase type 11" evidence="1">
    <location>
        <begin position="89"/>
        <end position="155"/>
    </location>
</feature>
<dbReference type="OrthoDB" id="2013972at2759"/>
<evidence type="ECO:0000313" key="2">
    <source>
        <dbReference type="EMBL" id="TFJ87028.1"/>
    </source>
</evidence>
<dbReference type="InterPro" id="IPR013216">
    <property type="entry name" value="Methyltransf_11"/>
</dbReference>
<evidence type="ECO:0000313" key="3">
    <source>
        <dbReference type="Proteomes" id="UP000355283"/>
    </source>
</evidence>
<dbReference type="InterPro" id="IPR029063">
    <property type="entry name" value="SAM-dependent_MTases_sf"/>
</dbReference>
<evidence type="ECO:0000259" key="1">
    <source>
        <dbReference type="Pfam" id="PF08241"/>
    </source>
</evidence>
<accession>A0A4D9DEA0</accession>
<protein>
    <recommendedName>
        <fullName evidence="1">Methyltransferase type 11 domain-containing protein</fullName>
    </recommendedName>
</protein>
<keyword evidence="3" id="KW-1185">Reference proteome</keyword>